<dbReference type="EMBL" id="BOOY01000005">
    <property type="protein sequence ID" value="GIJ01579.1"/>
    <property type="molecule type" value="Genomic_DNA"/>
</dbReference>
<evidence type="ECO:0000313" key="2">
    <source>
        <dbReference type="Proteomes" id="UP000652013"/>
    </source>
</evidence>
<dbReference type="RefSeq" id="WP_239107107.1">
    <property type="nucleotide sequence ID" value="NZ_BAAAGJ010000005.1"/>
</dbReference>
<accession>A0A8J3Y4Z2</accession>
<dbReference type="AlphaFoldDB" id="A0A8J3Y4Z2"/>
<dbReference type="Proteomes" id="UP000652013">
    <property type="component" value="Unassembled WGS sequence"/>
</dbReference>
<proteinExistence type="predicted"/>
<reference evidence="1" key="1">
    <citation type="submission" date="2021-01" db="EMBL/GenBank/DDBJ databases">
        <title>Whole genome shotgun sequence of Spirilliplanes yamanashiensis NBRC 15828.</title>
        <authorList>
            <person name="Komaki H."/>
            <person name="Tamura T."/>
        </authorList>
    </citation>
    <scope>NUCLEOTIDE SEQUENCE</scope>
    <source>
        <strain evidence="1">NBRC 15828</strain>
    </source>
</reference>
<keyword evidence="2" id="KW-1185">Reference proteome</keyword>
<comment type="caution">
    <text evidence="1">The sequence shown here is derived from an EMBL/GenBank/DDBJ whole genome shotgun (WGS) entry which is preliminary data.</text>
</comment>
<organism evidence="1 2">
    <name type="scientific">Spirilliplanes yamanashiensis</name>
    <dbReference type="NCBI Taxonomy" id="42233"/>
    <lineage>
        <taxon>Bacteria</taxon>
        <taxon>Bacillati</taxon>
        <taxon>Actinomycetota</taxon>
        <taxon>Actinomycetes</taxon>
        <taxon>Micromonosporales</taxon>
        <taxon>Micromonosporaceae</taxon>
        <taxon>Spirilliplanes</taxon>
    </lineage>
</organism>
<name>A0A8J3Y4Z2_9ACTN</name>
<evidence type="ECO:0000313" key="1">
    <source>
        <dbReference type="EMBL" id="GIJ01579.1"/>
    </source>
</evidence>
<gene>
    <name evidence="1" type="ORF">Sya03_09310</name>
</gene>
<sequence length="134" mass="14271">MSTQCGAQPDTDLLIAQVDRHVARLRTVRGVPDIALAERLADCLRELIAGTGSACAADRARVRAAVRYFVLRRTARHDRLPVRSFAADQRVIADIARQLGRLDVAVAASGVPAAIYPAPHGPGARQTAARRAAG</sequence>
<protein>
    <submittedName>
        <fullName evidence="1">Uncharacterized protein</fullName>
    </submittedName>
</protein>